<proteinExistence type="predicted"/>
<keyword evidence="1" id="KW-0812">Transmembrane</keyword>
<evidence type="ECO:0000313" key="2">
    <source>
        <dbReference type="EMBL" id="VVC90127.1"/>
    </source>
</evidence>
<feature type="transmembrane region" description="Helical" evidence="1">
    <location>
        <begin position="12"/>
        <end position="36"/>
    </location>
</feature>
<evidence type="ECO:0000256" key="1">
    <source>
        <dbReference type="SAM" id="Phobius"/>
    </source>
</evidence>
<feature type="transmembrane region" description="Helical" evidence="1">
    <location>
        <begin position="42"/>
        <end position="61"/>
    </location>
</feature>
<accession>A0A5E4PVR2</accession>
<organism evidence="2 3">
    <name type="scientific">Leptidea sinapis</name>
    <dbReference type="NCBI Taxonomy" id="189913"/>
    <lineage>
        <taxon>Eukaryota</taxon>
        <taxon>Metazoa</taxon>
        <taxon>Ecdysozoa</taxon>
        <taxon>Arthropoda</taxon>
        <taxon>Hexapoda</taxon>
        <taxon>Insecta</taxon>
        <taxon>Pterygota</taxon>
        <taxon>Neoptera</taxon>
        <taxon>Endopterygota</taxon>
        <taxon>Lepidoptera</taxon>
        <taxon>Glossata</taxon>
        <taxon>Ditrysia</taxon>
        <taxon>Papilionoidea</taxon>
        <taxon>Pieridae</taxon>
        <taxon>Dismorphiinae</taxon>
        <taxon>Leptidea</taxon>
    </lineage>
</organism>
<feature type="transmembrane region" description="Helical" evidence="1">
    <location>
        <begin position="270"/>
        <end position="292"/>
    </location>
</feature>
<keyword evidence="3" id="KW-1185">Reference proteome</keyword>
<feature type="transmembrane region" description="Helical" evidence="1">
    <location>
        <begin position="82"/>
        <end position="103"/>
    </location>
</feature>
<keyword evidence="1" id="KW-0472">Membrane</keyword>
<dbReference type="Proteomes" id="UP000324832">
    <property type="component" value="Unassembled WGS sequence"/>
</dbReference>
<evidence type="ECO:0000313" key="3">
    <source>
        <dbReference type="Proteomes" id="UP000324832"/>
    </source>
</evidence>
<feature type="transmembrane region" description="Helical" evidence="1">
    <location>
        <begin position="298"/>
        <end position="318"/>
    </location>
</feature>
<dbReference type="EMBL" id="FZQP02000715">
    <property type="protein sequence ID" value="VVC90127.1"/>
    <property type="molecule type" value="Genomic_DNA"/>
</dbReference>
<gene>
    <name evidence="2" type="ORF">LSINAPIS_LOCUS3111</name>
</gene>
<keyword evidence="1" id="KW-1133">Transmembrane helix</keyword>
<dbReference type="AlphaFoldDB" id="A0A5E4PVR2"/>
<name>A0A5E4PVR2_9NEOP</name>
<protein>
    <submittedName>
        <fullName evidence="2">Uncharacterized protein</fullName>
    </submittedName>
</protein>
<feature type="transmembrane region" description="Helical" evidence="1">
    <location>
        <begin position="228"/>
        <end position="249"/>
    </location>
</feature>
<sequence>MEMLRPLFSTGYTAIDAPIFCGLDWVAILPVLNILAYVLPGGVTPAAMGTVLSVSFAFRSLPARVATTAVSRCTWVPMRPRSALLSLFLGPVAADIIVLPAVLASSIRSSMSWSFIDIPSLFLGPLVVGSSFLLRASCTSSGDCSGRFSAPCLSSSTLPNPPGGVLDKGFLVVNSANDSSSSSSFLFSSTASRRRRSELLLTELRSAPSKSSPSFTCPLTFRIATSGVFWPVSCTFKFAGMAFLIFSISSRFLIWRTTPAFPTLRRRATCSPMVCGFIASLRTALVSSAVLMELSSDRYTAIEVPILSGFGCVAVLPVRSMVAYVSRSITTGTPASPR</sequence>
<reference evidence="2 3" key="1">
    <citation type="submission" date="2017-07" db="EMBL/GenBank/DDBJ databases">
        <authorList>
            <person name="Talla V."/>
            <person name="Backstrom N."/>
        </authorList>
    </citation>
    <scope>NUCLEOTIDE SEQUENCE [LARGE SCALE GENOMIC DNA]</scope>
</reference>